<keyword evidence="1" id="KW-0812">Transmembrane</keyword>
<organism evidence="2 3">
    <name type="scientific">Monilinia fructigena</name>
    <dbReference type="NCBI Taxonomy" id="38457"/>
    <lineage>
        <taxon>Eukaryota</taxon>
        <taxon>Fungi</taxon>
        <taxon>Dikarya</taxon>
        <taxon>Ascomycota</taxon>
        <taxon>Pezizomycotina</taxon>
        <taxon>Leotiomycetes</taxon>
        <taxon>Helotiales</taxon>
        <taxon>Sclerotiniaceae</taxon>
        <taxon>Monilinia</taxon>
    </lineage>
</organism>
<evidence type="ECO:0000313" key="3">
    <source>
        <dbReference type="Proteomes" id="UP000249056"/>
    </source>
</evidence>
<keyword evidence="1" id="KW-1133">Transmembrane helix</keyword>
<dbReference type="OrthoDB" id="10483072at2759"/>
<reference evidence="2 3" key="1">
    <citation type="submission" date="2018-06" db="EMBL/GenBank/DDBJ databases">
        <title>Genome Sequence of the Brown Rot Fungal Pathogen Monilinia fructigena.</title>
        <authorList>
            <person name="Landi L."/>
            <person name="De Miccolis Angelini R.M."/>
            <person name="Pollastro S."/>
            <person name="Abate D."/>
            <person name="Faretra F."/>
            <person name="Romanazzi G."/>
        </authorList>
    </citation>
    <scope>NUCLEOTIDE SEQUENCE [LARGE SCALE GENOMIC DNA]</scope>
    <source>
        <strain evidence="2 3">Mfrg269</strain>
    </source>
</reference>
<gene>
    <name evidence="2" type="ORF">DID88_000972</name>
</gene>
<accession>A0A395IZY0</accession>
<proteinExistence type="predicted"/>
<dbReference type="Proteomes" id="UP000249056">
    <property type="component" value="Unassembled WGS sequence"/>
</dbReference>
<feature type="transmembrane region" description="Helical" evidence="1">
    <location>
        <begin position="47"/>
        <end position="66"/>
    </location>
</feature>
<sequence length="147" mass="15698">MTDWGNFEDVGIVLAIMVAVLFAMALLFESFRTTTWWVLGRVATPVIWIWGCLVGLGGILFGRGVVRIGGDRRREFEEGGNGNGNRIELEDLERGAVGVGVAVVDTEFIAEAESAYTGDGGDVGNGDGITVSQEVHVETFVGFVNTA</sequence>
<feature type="transmembrane region" description="Helical" evidence="1">
    <location>
        <begin position="7"/>
        <end position="27"/>
    </location>
</feature>
<evidence type="ECO:0000313" key="2">
    <source>
        <dbReference type="EMBL" id="RAL65404.1"/>
    </source>
</evidence>
<dbReference type="EMBL" id="QKRW01000010">
    <property type="protein sequence ID" value="RAL65404.1"/>
    <property type="molecule type" value="Genomic_DNA"/>
</dbReference>
<evidence type="ECO:0000256" key="1">
    <source>
        <dbReference type="SAM" id="Phobius"/>
    </source>
</evidence>
<keyword evidence="1" id="KW-0472">Membrane</keyword>
<keyword evidence="3" id="KW-1185">Reference proteome</keyword>
<protein>
    <submittedName>
        <fullName evidence="2">Uncharacterized protein</fullName>
    </submittedName>
</protein>
<comment type="caution">
    <text evidence="2">The sequence shown here is derived from an EMBL/GenBank/DDBJ whole genome shotgun (WGS) entry which is preliminary data.</text>
</comment>
<name>A0A395IZY0_9HELO</name>
<dbReference type="AlphaFoldDB" id="A0A395IZY0"/>